<keyword evidence="1" id="KW-1133">Transmembrane helix</keyword>
<keyword evidence="3" id="KW-1185">Reference proteome</keyword>
<dbReference type="STRING" id="413882.AAW51_2160"/>
<evidence type="ECO:0000313" key="2">
    <source>
        <dbReference type="EMBL" id="AKJ28851.1"/>
    </source>
</evidence>
<dbReference type="RefSeq" id="WP_047194626.1">
    <property type="nucleotide sequence ID" value="NZ_CP011371.1"/>
</dbReference>
<dbReference type="OrthoDB" id="8911131at2"/>
<reference evidence="2 3" key="1">
    <citation type="submission" date="2015-05" db="EMBL/GenBank/DDBJ databases">
        <authorList>
            <person name="Tang B."/>
            <person name="Yu Y."/>
        </authorList>
    </citation>
    <scope>NUCLEOTIDE SEQUENCE [LARGE SCALE GENOMIC DNA]</scope>
    <source>
        <strain evidence="2 3">DSM 7029</strain>
    </source>
</reference>
<protein>
    <submittedName>
        <fullName evidence="2">Uncharacterized protein</fullName>
    </submittedName>
</protein>
<dbReference type="AlphaFoldDB" id="A0A0G3BNC4"/>
<feature type="transmembrane region" description="Helical" evidence="1">
    <location>
        <begin position="24"/>
        <end position="44"/>
    </location>
</feature>
<dbReference type="KEGG" id="pbh:AAW51_2160"/>
<keyword evidence="1" id="KW-0812">Transmembrane</keyword>
<organism evidence="2 3">
    <name type="scientific">Caldimonas brevitalea</name>
    <dbReference type="NCBI Taxonomy" id="413882"/>
    <lineage>
        <taxon>Bacteria</taxon>
        <taxon>Pseudomonadati</taxon>
        <taxon>Pseudomonadota</taxon>
        <taxon>Betaproteobacteria</taxon>
        <taxon>Burkholderiales</taxon>
        <taxon>Sphaerotilaceae</taxon>
        <taxon>Caldimonas</taxon>
    </lineage>
</organism>
<gene>
    <name evidence="2" type="ORF">AAW51_2160</name>
</gene>
<name>A0A0G3BNC4_9BURK</name>
<evidence type="ECO:0000313" key="3">
    <source>
        <dbReference type="Proteomes" id="UP000035352"/>
    </source>
</evidence>
<evidence type="ECO:0000256" key="1">
    <source>
        <dbReference type="SAM" id="Phobius"/>
    </source>
</evidence>
<dbReference type="EMBL" id="CP011371">
    <property type="protein sequence ID" value="AKJ28851.1"/>
    <property type="molecule type" value="Genomic_DNA"/>
</dbReference>
<proteinExistence type="predicted"/>
<sequence>MSDPTSSSPPTASRRPIFDPTVNLGHVLTFVGFIATGFLAYSTLDKRLAVQEQKSVAQELRQHEQELRVKESLNEIKGDVKEVQRSLNDLNRNLSQTRHP</sequence>
<dbReference type="Proteomes" id="UP000035352">
    <property type="component" value="Chromosome"/>
</dbReference>
<keyword evidence="1" id="KW-0472">Membrane</keyword>
<accession>A0A0G3BNC4</accession>